<keyword evidence="2" id="KW-1185">Reference proteome</keyword>
<dbReference type="AlphaFoldDB" id="A0A151MRS4"/>
<organism evidence="1 2">
    <name type="scientific">Alligator mississippiensis</name>
    <name type="common">American alligator</name>
    <dbReference type="NCBI Taxonomy" id="8496"/>
    <lineage>
        <taxon>Eukaryota</taxon>
        <taxon>Metazoa</taxon>
        <taxon>Chordata</taxon>
        <taxon>Craniata</taxon>
        <taxon>Vertebrata</taxon>
        <taxon>Euteleostomi</taxon>
        <taxon>Archelosauria</taxon>
        <taxon>Archosauria</taxon>
        <taxon>Crocodylia</taxon>
        <taxon>Alligatoridae</taxon>
        <taxon>Alligatorinae</taxon>
        <taxon>Alligator</taxon>
    </lineage>
</organism>
<gene>
    <name evidence="1" type="ORF">Y1Q_0014127</name>
</gene>
<sequence length="122" mass="12713">MMEHVELKPCPVGGVDLFGLPHQPEELFPTDARGVLGTRCPGQVASGKASPHSCEDLDKRVRRSSIGGSMLDFLPSTQKTWVQFPASAAATGPIGPPPAHLVCSTLPSPVDRGALGSCALNV</sequence>
<dbReference type="EMBL" id="AKHW03005300">
    <property type="protein sequence ID" value="KYO27173.1"/>
    <property type="molecule type" value="Genomic_DNA"/>
</dbReference>
<proteinExistence type="predicted"/>
<evidence type="ECO:0000313" key="1">
    <source>
        <dbReference type="EMBL" id="KYO27173.1"/>
    </source>
</evidence>
<comment type="caution">
    <text evidence="1">The sequence shown here is derived from an EMBL/GenBank/DDBJ whole genome shotgun (WGS) entry which is preliminary data.</text>
</comment>
<name>A0A151MRS4_ALLMI</name>
<dbReference type="Proteomes" id="UP000050525">
    <property type="component" value="Unassembled WGS sequence"/>
</dbReference>
<accession>A0A151MRS4</accession>
<reference evidence="1 2" key="1">
    <citation type="journal article" date="2012" name="Genome Biol.">
        <title>Sequencing three crocodilian genomes to illuminate the evolution of archosaurs and amniotes.</title>
        <authorList>
            <person name="St John J.A."/>
            <person name="Braun E.L."/>
            <person name="Isberg S.R."/>
            <person name="Miles L.G."/>
            <person name="Chong A.Y."/>
            <person name="Gongora J."/>
            <person name="Dalzell P."/>
            <person name="Moran C."/>
            <person name="Bed'hom B."/>
            <person name="Abzhanov A."/>
            <person name="Burgess S.C."/>
            <person name="Cooksey A.M."/>
            <person name="Castoe T.A."/>
            <person name="Crawford N.G."/>
            <person name="Densmore L.D."/>
            <person name="Drew J.C."/>
            <person name="Edwards S.V."/>
            <person name="Faircloth B.C."/>
            <person name="Fujita M.K."/>
            <person name="Greenwold M.J."/>
            <person name="Hoffmann F.G."/>
            <person name="Howard J.M."/>
            <person name="Iguchi T."/>
            <person name="Janes D.E."/>
            <person name="Khan S.Y."/>
            <person name="Kohno S."/>
            <person name="de Koning A.J."/>
            <person name="Lance S.L."/>
            <person name="McCarthy F.M."/>
            <person name="McCormack J.E."/>
            <person name="Merchant M.E."/>
            <person name="Peterson D.G."/>
            <person name="Pollock D.D."/>
            <person name="Pourmand N."/>
            <person name="Raney B.J."/>
            <person name="Roessler K.A."/>
            <person name="Sanford J.R."/>
            <person name="Sawyer R.H."/>
            <person name="Schmidt C.J."/>
            <person name="Triplett E.W."/>
            <person name="Tuberville T.D."/>
            <person name="Venegas-Anaya M."/>
            <person name="Howard J.T."/>
            <person name="Jarvis E.D."/>
            <person name="Guillette L.J.Jr."/>
            <person name="Glenn T.C."/>
            <person name="Green R.E."/>
            <person name="Ray D.A."/>
        </authorList>
    </citation>
    <scope>NUCLEOTIDE SEQUENCE [LARGE SCALE GENOMIC DNA]</scope>
    <source>
        <strain evidence="1">KSC_2009_1</strain>
    </source>
</reference>
<evidence type="ECO:0000313" key="2">
    <source>
        <dbReference type="Proteomes" id="UP000050525"/>
    </source>
</evidence>
<protein>
    <submittedName>
        <fullName evidence="1">Uncharacterized protein</fullName>
    </submittedName>
</protein>